<evidence type="ECO:0000256" key="4">
    <source>
        <dbReference type="ARBA" id="ARBA00022833"/>
    </source>
</evidence>
<dbReference type="GO" id="GO:0005737">
    <property type="term" value="C:cytoplasm"/>
    <property type="evidence" value="ECO:0007669"/>
    <property type="project" value="TreeGrafter"/>
</dbReference>
<accession>A0A3P6HDV1</accession>
<gene>
    <name evidence="9" type="ORF">EVEC_LOCUS5086</name>
</gene>
<dbReference type="InterPro" id="IPR028427">
    <property type="entry name" value="Met_Sox_Rdtase_MsrB"/>
</dbReference>
<dbReference type="InterPro" id="IPR011057">
    <property type="entry name" value="Mss4-like_sf"/>
</dbReference>
<evidence type="ECO:0000256" key="7">
    <source>
        <dbReference type="RuleBase" id="RU365044"/>
    </source>
</evidence>
<dbReference type="Proteomes" id="UP000274131">
    <property type="component" value="Unassembled WGS sequence"/>
</dbReference>
<evidence type="ECO:0000313" key="9">
    <source>
        <dbReference type="EMBL" id="VDD90335.1"/>
    </source>
</evidence>
<dbReference type="PANTHER" id="PTHR10173">
    <property type="entry name" value="METHIONINE SULFOXIDE REDUCTASE"/>
    <property type="match status" value="1"/>
</dbReference>
<reference evidence="9 10" key="1">
    <citation type="submission" date="2018-10" db="EMBL/GenBank/DDBJ databases">
        <authorList>
            <consortium name="Pathogen Informatics"/>
        </authorList>
    </citation>
    <scope>NUCLEOTIDE SEQUENCE [LARGE SCALE GENOMIC DNA]</scope>
</reference>
<dbReference type="InterPro" id="IPR002579">
    <property type="entry name" value="Met_Sox_Rdtase_MsrB_dom"/>
</dbReference>
<dbReference type="SUPFAM" id="SSF51316">
    <property type="entry name" value="Mss4-like"/>
    <property type="match status" value="1"/>
</dbReference>
<comment type="cofactor">
    <cofactor evidence="7">
        <name>Zn(2+)</name>
        <dbReference type="ChEBI" id="CHEBI:29105"/>
    </cofactor>
    <text evidence="7">Binds 1 zinc ion per subunit.</text>
</comment>
<dbReference type="NCBIfam" id="TIGR00357">
    <property type="entry name" value="peptide-methionine (R)-S-oxide reductase MsrB"/>
    <property type="match status" value="1"/>
</dbReference>
<comment type="similarity">
    <text evidence="1 7">Belongs to the MsrB Met sulfoxide reductase family.</text>
</comment>
<keyword evidence="4 7" id="KW-0862">Zinc</keyword>
<dbReference type="PANTHER" id="PTHR10173:SF52">
    <property type="entry name" value="METHIONINE-R-SULFOXIDE REDUCTASE B1"/>
    <property type="match status" value="1"/>
</dbReference>
<proteinExistence type="inferred from homology"/>
<evidence type="ECO:0000256" key="5">
    <source>
        <dbReference type="ARBA" id="ARBA00023002"/>
    </source>
</evidence>
<feature type="domain" description="MsrB" evidence="8">
    <location>
        <begin position="24"/>
        <end position="147"/>
    </location>
</feature>
<dbReference type="EC" id="1.8.4.12" evidence="2 7"/>
<dbReference type="GO" id="GO:0030091">
    <property type="term" value="P:protein repair"/>
    <property type="evidence" value="ECO:0007669"/>
    <property type="project" value="InterPro"/>
</dbReference>
<dbReference type="GO" id="GO:0046872">
    <property type="term" value="F:metal ion binding"/>
    <property type="evidence" value="ECO:0007669"/>
    <property type="project" value="UniProtKB-KW"/>
</dbReference>
<comment type="catalytic activity">
    <reaction evidence="6 7">
        <text>L-methionyl-[protein] + [thioredoxin]-disulfide + H2O = L-methionyl-(R)-S-oxide-[protein] + [thioredoxin]-dithiol</text>
        <dbReference type="Rhea" id="RHEA:24164"/>
        <dbReference type="Rhea" id="RHEA-COMP:10698"/>
        <dbReference type="Rhea" id="RHEA-COMP:10700"/>
        <dbReference type="Rhea" id="RHEA-COMP:12313"/>
        <dbReference type="Rhea" id="RHEA-COMP:12314"/>
        <dbReference type="ChEBI" id="CHEBI:15377"/>
        <dbReference type="ChEBI" id="CHEBI:16044"/>
        <dbReference type="ChEBI" id="CHEBI:29950"/>
        <dbReference type="ChEBI" id="CHEBI:45764"/>
        <dbReference type="ChEBI" id="CHEBI:50058"/>
        <dbReference type="EC" id="1.8.4.12"/>
    </reaction>
</comment>
<dbReference type="GO" id="GO:0006979">
    <property type="term" value="P:response to oxidative stress"/>
    <property type="evidence" value="ECO:0007669"/>
    <property type="project" value="InterPro"/>
</dbReference>
<dbReference type="EMBL" id="UXUI01008049">
    <property type="protein sequence ID" value="VDD90335.1"/>
    <property type="molecule type" value="Genomic_DNA"/>
</dbReference>
<dbReference type="OrthoDB" id="44061at2759"/>
<keyword evidence="5 7" id="KW-0560">Oxidoreductase</keyword>
<organism evidence="9 10">
    <name type="scientific">Enterobius vermicularis</name>
    <name type="common">Human pinworm</name>
    <dbReference type="NCBI Taxonomy" id="51028"/>
    <lineage>
        <taxon>Eukaryota</taxon>
        <taxon>Metazoa</taxon>
        <taxon>Ecdysozoa</taxon>
        <taxon>Nematoda</taxon>
        <taxon>Chromadorea</taxon>
        <taxon>Rhabditida</taxon>
        <taxon>Spirurina</taxon>
        <taxon>Oxyuridomorpha</taxon>
        <taxon>Oxyuroidea</taxon>
        <taxon>Oxyuridae</taxon>
        <taxon>Enterobius</taxon>
    </lineage>
</organism>
<keyword evidence="3 7" id="KW-0479">Metal-binding</keyword>
<dbReference type="FunFam" id="2.170.150.20:FF:000009">
    <property type="entry name" value="Peptide-methionine (R)-S-oxide reductase"/>
    <property type="match status" value="1"/>
</dbReference>
<dbReference type="GO" id="GO:0033743">
    <property type="term" value="F:peptide-methionine (R)-S-oxide reductase activity"/>
    <property type="evidence" value="ECO:0007669"/>
    <property type="project" value="UniProtKB-EC"/>
</dbReference>
<dbReference type="AlphaFoldDB" id="A0A3P6HDV1"/>
<dbReference type="PROSITE" id="PS51790">
    <property type="entry name" value="MSRB"/>
    <property type="match status" value="1"/>
</dbReference>
<keyword evidence="10" id="KW-1185">Reference proteome</keyword>
<protein>
    <recommendedName>
        <fullName evidence="2 7">Peptide-methionine (R)-S-oxide reductase</fullName>
        <ecNumber evidence="2 7">1.8.4.12</ecNumber>
    </recommendedName>
</protein>
<name>A0A3P6HDV1_ENTVE</name>
<evidence type="ECO:0000256" key="3">
    <source>
        <dbReference type="ARBA" id="ARBA00022723"/>
    </source>
</evidence>
<evidence type="ECO:0000259" key="8">
    <source>
        <dbReference type="PROSITE" id="PS51790"/>
    </source>
</evidence>
<evidence type="ECO:0000313" key="10">
    <source>
        <dbReference type="Proteomes" id="UP000274131"/>
    </source>
</evidence>
<comment type="function">
    <text evidence="7">Methionine-sulfoxide reductase that specifically reduces methionine (R)-sulfoxide back to methionine. While in many cases methionine oxidation is the result of random oxidation following oxidative stress, methionine oxidation is also a post-translational modification that takes place on specific residues.</text>
</comment>
<dbReference type="Pfam" id="PF01641">
    <property type="entry name" value="SelR"/>
    <property type="match status" value="1"/>
</dbReference>
<evidence type="ECO:0000256" key="2">
    <source>
        <dbReference type="ARBA" id="ARBA00012499"/>
    </source>
</evidence>
<evidence type="ECO:0000256" key="6">
    <source>
        <dbReference type="ARBA" id="ARBA00048488"/>
    </source>
</evidence>
<evidence type="ECO:0000256" key="1">
    <source>
        <dbReference type="ARBA" id="ARBA00007174"/>
    </source>
</evidence>
<dbReference type="Gene3D" id="2.170.150.20">
    <property type="entry name" value="Peptide methionine sulfoxide reductase"/>
    <property type="match status" value="1"/>
</dbReference>
<sequence length="148" mass="16674">MLSDICKGAFSKLNINKTPKEVTDEEWKKVLTPEQYEITRESGTEKPFSGKYDKFFENGIYHCVCCGAQLFKSDAKYNSGCGWPAFSKSVDNDLNITRIKDFSNGMERTEVRCKQCNAHLGHVFGDGPKETGERYCINSGSIDFAKES</sequence>
<dbReference type="STRING" id="51028.A0A3P6HDV1"/>